<dbReference type="CDD" id="cd03676">
    <property type="entry name" value="NUDIX_Tnr3_like"/>
    <property type="match status" value="1"/>
</dbReference>
<evidence type="ECO:0000259" key="4">
    <source>
        <dbReference type="PROSITE" id="PS51462"/>
    </source>
</evidence>
<dbReference type="PROSITE" id="PS51462">
    <property type="entry name" value="NUDIX"/>
    <property type="match status" value="1"/>
</dbReference>
<reference evidence="6" key="1">
    <citation type="submission" date="2024-07" db="EMBL/GenBank/DDBJ databases">
        <title>Two chromosome-level genome assemblies of Korean endemic species Abeliophyllum distichum and Forsythia ovata (Oleaceae).</title>
        <authorList>
            <person name="Jang H."/>
        </authorList>
    </citation>
    <scope>NUCLEOTIDE SEQUENCE [LARGE SCALE GENOMIC DNA]</scope>
</reference>
<dbReference type="InterPro" id="IPR031804">
    <property type="entry name" value="DUF4743"/>
</dbReference>
<protein>
    <submittedName>
        <fullName evidence="5">Nudix hydrolase 20</fullName>
    </submittedName>
</protein>
<organism evidence="5 6">
    <name type="scientific">Abeliophyllum distichum</name>
    <dbReference type="NCBI Taxonomy" id="126358"/>
    <lineage>
        <taxon>Eukaryota</taxon>
        <taxon>Viridiplantae</taxon>
        <taxon>Streptophyta</taxon>
        <taxon>Embryophyta</taxon>
        <taxon>Tracheophyta</taxon>
        <taxon>Spermatophyta</taxon>
        <taxon>Magnoliopsida</taxon>
        <taxon>eudicotyledons</taxon>
        <taxon>Gunneridae</taxon>
        <taxon>Pentapetalae</taxon>
        <taxon>asterids</taxon>
        <taxon>lamiids</taxon>
        <taxon>Lamiales</taxon>
        <taxon>Oleaceae</taxon>
        <taxon>Forsythieae</taxon>
        <taxon>Abeliophyllum</taxon>
    </lineage>
</organism>
<dbReference type="PANTHER" id="PTHR13622">
    <property type="entry name" value="THIAMIN PYROPHOSPHOKINASE"/>
    <property type="match status" value="1"/>
</dbReference>
<accession>A0ABD1V702</accession>
<dbReference type="AlphaFoldDB" id="A0ABD1V702"/>
<proteinExistence type="inferred from homology"/>
<dbReference type="SUPFAM" id="SSF55811">
    <property type="entry name" value="Nudix"/>
    <property type="match status" value="1"/>
</dbReference>
<dbReference type="PANTHER" id="PTHR13622:SF8">
    <property type="entry name" value="THIAMIN PYROPHOSPHOKINASE 1"/>
    <property type="match status" value="1"/>
</dbReference>
<dbReference type="InterPro" id="IPR015797">
    <property type="entry name" value="NUDIX_hydrolase-like_dom_sf"/>
</dbReference>
<dbReference type="Pfam" id="PF15916">
    <property type="entry name" value="DUF4743"/>
    <property type="match status" value="1"/>
</dbReference>
<evidence type="ECO:0000313" key="6">
    <source>
        <dbReference type="Proteomes" id="UP001604336"/>
    </source>
</evidence>
<comment type="similarity">
    <text evidence="2">Belongs to the Nudix hydrolase family.</text>
</comment>
<keyword evidence="6" id="KW-1185">Reference proteome</keyword>
<name>A0ABD1V702_9LAMI</name>
<dbReference type="Pfam" id="PF00293">
    <property type="entry name" value="NUDIX"/>
    <property type="match status" value="1"/>
</dbReference>
<evidence type="ECO:0000256" key="3">
    <source>
        <dbReference type="SAM" id="MobiDB-lite"/>
    </source>
</evidence>
<dbReference type="Gene3D" id="3.90.79.10">
    <property type="entry name" value="Nucleoside Triphosphate Pyrophosphohydrolase"/>
    <property type="match status" value="1"/>
</dbReference>
<dbReference type="GO" id="GO:0044715">
    <property type="term" value="F:8-oxo-dGDP phosphatase activity"/>
    <property type="evidence" value="ECO:0007669"/>
    <property type="project" value="UniProtKB-ARBA"/>
</dbReference>
<comment type="function">
    <text evidence="1">Probably mediates the hydrolysis of some nucleoside diphosphate derivatives.</text>
</comment>
<comment type="caution">
    <text evidence="5">The sequence shown here is derived from an EMBL/GenBank/DDBJ whole genome shotgun (WGS) entry which is preliminary data.</text>
</comment>
<feature type="domain" description="Nudix hydrolase" evidence="4">
    <location>
        <begin position="268"/>
        <end position="409"/>
    </location>
</feature>
<dbReference type="FunFam" id="3.90.79.10:FF:000019">
    <property type="entry name" value="Thiamin pyrophosphokinase, putative"/>
    <property type="match status" value="1"/>
</dbReference>
<keyword evidence="5" id="KW-0378">Hydrolase</keyword>
<dbReference type="Proteomes" id="UP001604336">
    <property type="component" value="Unassembled WGS sequence"/>
</dbReference>
<gene>
    <name evidence="5" type="ORF">Adt_06024</name>
</gene>
<evidence type="ECO:0000313" key="5">
    <source>
        <dbReference type="EMBL" id="KAL2532673.1"/>
    </source>
</evidence>
<evidence type="ECO:0000256" key="2">
    <source>
        <dbReference type="ARBA" id="ARBA00005582"/>
    </source>
</evidence>
<dbReference type="EMBL" id="JBFOLK010000002">
    <property type="protein sequence ID" value="KAL2532673.1"/>
    <property type="molecule type" value="Genomic_DNA"/>
</dbReference>
<dbReference type="InterPro" id="IPR000086">
    <property type="entry name" value="NUDIX_hydrolase_dom"/>
</dbReference>
<sequence length="437" mass="49845">MRCARDARGQRSGCSTGARDALFNRRPTRDARQPASEDNSSSFSAVVYRLGEEKWRWRFRAAPIWESYCCYHLSHKLRSSISSIRNLPLTSSPFTRRRLKFPISLSRRTHTLSAANHVHRCGFTWDDVFKLAETQQNDSSDLQGFFEKFKLCNRNSEMQCEFIPFVLEKRIVGYVHNRFADHLRGSEDVFIFPDDTSYGGNFGCYITLHPMLRTIEDRTRAVEDVIKCLGEELIPGIRNELYPVTSSFGMPEFFSLERAAAPYFGIKAYGVQMNGYVERDGQKYLWIGKRSEVKPTYPGMLDHLVAGGLPHGISCGENLVKECEEEAGIPRSISSGATAVGAVSYMDIDGYRFKRDVLFCYDLKLPEGFIPKNEDGEVESFKLLPVTHVANIIRRTQFFKANCNLVIIDFLFRHGYIKPECLGYLELLQSLRSGDCS</sequence>
<evidence type="ECO:0000256" key="1">
    <source>
        <dbReference type="ARBA" id="ARBA00003778"/>
    </source>
</evidence>
<feature type="region of interest" description="Disordered" evidence="3">
    <location>
        <begin position="1"/>
        <end position="38"/>
    </location>
</feature>